<gene>
    <name evidence="3" type="ORF">D0435_08280</name>
</gene>
<feature type="chain" id="PRO_5032320089" description="Fibronectin type-III domain-containing protein" evidence="1">
    <location>
        <begin position="24"/>
        <end position="430"/>
    </location>
</feature>
<dbReference type="SUPFAM" id="SSF49265">
    <property type="entry name" value="Fibronectin type III"/>
    <property type="match status" value="1"/>
</dbReference>
<dbReference type="CDD" id="cd00063">
    <property type="entry name" value="FN3"/>
    <property type="match status" value="1"/>
</dbReference>
<comment type="caution">
    <text evidence="3">The sequence shown here is derived from an EMBL/GenBank/DDBJ whole genome shotgun (WGS) entry which is preliminary data.</text>
</comment>
<feature type="domain" description="Fibronectin type-III" evidence="2">
    <location>
        <begin position="336"/>
        <end position="430"/>
    </location>
</feature>
<dbReference type="AlphaFoldDB" id="A0A845QJ82"/>
<evidence type="ECO:0000259" key="2">
    <source>
        <dbReference type="PROSITE" id="PS50853"/>
    </source>
</evidence>
<evidence type="ECO:0000256" key="1">
    <source>
        <dbReference type="SAM" id="SignalP"/>
    </source>
</evidence>
<name>A0A845QJ82_9FIRM</name>
<dbReference type="Pfam" id="PF00041">
    <property type="entry name" value="fn3"/>
    <property type="match status" value="1"/>
</dbReference>
<proteinExistence type="predicted"/>
<dbReference type="Gene3D" id="2.60.40.10">
    <property type="entry name" value="Immunoglobulins"/>
    <property type="match status" value="1"/>
</dbReference>
<accession>A0A845QJ82</accession>
<evidence type="ECO:0000313" key="3">
    <source>
        <dbReference type="EMBL" id="NBH61646.1"/>
    </source>
</evidence>
<dbReference type="CDD" id="cd00688">
    <property type="entry name" value="ISOPREN_C2_like"/>
    <property type="match status" value="1"/>
</dbReference>
<keyword evidence="1" id="KW-0732">Signal</keyword>
<dbReference type="InterPro" id="IPR013783">
    <property type="entry name" value="Ig-like_fold"/>
</dbReference>
<dbReference type="InterPro" id="IPR008930">
    <property type="entry name" value="Terpenoid_cyclase/PrenylTrfase"/>
</dbReference>
<dbReference type="SUPFAM" id="SSF48239">
    <property type="entry name" value="Terpenoid cyclases/Protein prenyltransferases"/>
    <property type="match status" value="1"/>
</dbReference>
<dbReference type="InterPro" id="IPR003961">
    <property type="entry name" value="FN3_dom"/>
</dbReference>
<keyword evidence="4" id="KW-1185">Reference proteome</keyword>
<reference evidence="3 4" key="1">
    <citation type="submission" date="2018-08" db="EMBL/GenBank/DDBJ databases">
        <title>Murine metabolic-syndrome-specific gut microbial biobank.</title>
        <authorList>
            <person name="Liu C."/>
        </authorList>
    </citation>
    <scope>NUCLEOTIDE SEQUENCE [LARGE SCALE GENOMIC DNA]</scope>
    <source>
        <strain evidence="3 4">28</strain>
    </source>
</reference>
<organism evidence="3 4">
    <name type="scientific">Anaerotruncus colihominis</name>
    <dbReference type="NCBI Taxonomy" id="169435"/>
    <lineage>
        <taxon>Bacteria</taxon>
        <taxon>Bacillati</taxon>
        <taxon>Bacillota</taxon>
        <taxon>Clostridia</taxon>
        <taxon>Eubacteriales</taxon>
        <taxon>Oscillospiraceae</taxon>
        <taxon>Anaerotruncus</taxon>
    </lineage>
</organism>
<dbReference type="RefSeq" id="WP_160201933.1">
    <property type="nucleotide sequence ID" value="NZ_QXWK01000014.1"/>
</dbReference>
<sequence>MMKKLLSMLLSLTLVCTLVLSQAAFVHGASVSWKTAMTKTESYMTKKLTNPTYGDEWALIGLLRNGAAVTDATYNKYCKNLAQVLADKKGVLDARKYSEYSKVILTLTAMGKDPTNIGGYNLFEKVADFEMVKKQGINGPVWALLALDCGNYEIPKVEGITQVTSRELLIKTILSQEKEGGGFALTGDAADVDITAMVLTALAPYRAQADVGAAIDRAVAVLSEKQMADGGFQTLNTPNAESSVQVIVALTSLGIDPCKDTRFVKNGKSVLDALLTYYATGGGFRHVNKSTVGYEPVVNGLATAQGYYGLTAYSRFLDGKNSLYNMQDGKTIARPVTTAISSLKSLKTKQMTIKWKKVSGVKGYEIVYATNSKFTTGKKTVTASASSVQKTIKSLKKGKTYYVKIRAYKDNGGGGKLYGAYCTVKKVKVK</sequence>
<dbReference type="Proteomes" id="UP000446866">
    <property type="component" value="Unassembled WGS sequence"/>
</dbReference>
<feature type="signal peptide" evidence="1">
    <location>
        <begin position="1"/>
        <end position="23"/>
    </location>
</feature>
<dbReference type="Gene3D" id="1.50.10.20">
    <property type="match status" value="1"/>
</dbReference>
<protein>
    <recommendedName>
        <fullName evidence="2">Fibronectin type-III domain-containing protein</fullName>
    </recommendedName>
</protein>
<evidence type="ECO:0000313" key="4">
    <source>
        <dbReference type="Proteomes" id="UP000446866"/>
    </source>
</evidence>
<dbReference type="PROSITE" id="PS50853">
    <property type="entry name" value="FN3"/>
    <property type="match status" value="1"/>
</dbReference>
<dbReference type="InterPro" id="IPR036116">
    <property type="entry name" value="FN3_sf"/>
</dbReference>
<dbReference type="EMBL" id="QXWK01000014">
    <property type="protein sequence ID" value="NBH61646.1"/>
    <property type="molecule type" value="Genomic_DNA"/>
</dbReference>